<dbReference type="EMBL" id="BHZD01000001">
    <property type="protein sequence ID" value="GCD45275.1"/>
    <property type="molecule type" value="Genomic_DNA"/>
</dbReference>
<accession>A0A401W7M1</accession>
<reference evidence="2 3" key="1">
    <citation type="submission" date="2018-11" db="EMBL/GenBank/DDBJ databases">
        <title>Whole genome sequence of Streptomyces paromomycinus NBRC 15454(T).</title>
        <authorList>
            <person name="Komaki H."/>
            <person name="Tamura T."/>
        </authorList>
    </citation>
    <scope>NUCLEOTIDE SEQUENCE [LARGE SCALE GENOMIC DNA]</scope>
    <source>
        <strain evidence="2 3">NBRC 15454</strain>
    </source>
</reference>
<feature type="compositionally biased region" description="Low complexity" evidence="1">
    <location>
        <begin position="373"/>
        <end position="384"/>
    </location>
</feature>
<feature type="region of interest" description="Disordered" evidence="1">
    <location>
        <begin position="92"/>
        <end position="129"/>
    </location>
</feature>
<sequence length="413" mass="44300">MSASVSPHGFEIVRGRGYRPEDVDRRVEGLSIDRDSCWERAARLTVLANEMTAELAELQEYVRQLPPQTYESLGDQARLILTTAESEAARLRKDAEEAAERARDEAEAYARQLQEAADRAAQQLRDETEDQARRTVEAAWAEADGIEAAAVKDAGQWRTAAQDALHEMEQRTTAMLREQEQEQTEEWEAAGRDLAAQEADLELRVAELEELGRAKVAEAERFLAEAEEAARHRDEDAEARAADLLAQARVEVERIERATDRILREHTERREKVREHMTHVRNTLAALTGKAPDEDEPAGGAAAEDGGDVAGAGATTNAQGGTVLLEKAGGAGEADEGYEAGGTGVSGGAEGAGEAEGSGGSGGSDGTVRVREATVSGTGATAAGEPADTRAPVDPDNEDTLETKLPRLPEGQQ</sequence>
<comment type="caution">
    <text evidence="2">The sequence shown here is derived from an EMBL/GenBank/DDBJ whole genome shotgun (WGS) entry which is preliminary data.</text>
</comment>
<dbReference type="RefSeq" id="WP_307721243.1">
    <property type="nucleotide sequence ID" value="NZ_BHZD01000001.1"/>
</dbReference>
<name>A0A401W7M1_STREY</name>
<evidence type="ECO:0000313" key="2">
    <source>
        <dbReference type="EMBL" id="GCD45275.1"/>
    </source>
</evidence>
<feature type="compositionally biased region" description="Basic and acidic residues" evidence="1">
    <location>
        <begin position="92"/>
        <end position="108"/>
    </location>
</feature>
<dbReference type="AlphaFoldDB" id="A0A401W7M1"/>
<feature type="compositionally biased region" description="Low complexity" evidence="1">
    <location>
        <begin position="311"/>
        <end position="328"/>
    </location>
</feature>
<feature type="compositionally biased region" description="Gly residues" evidence="1">
    <location>
        <begin position="339"/>
        <end position="365"/>
    </location>
</feature>
<feature type="region of interest" description="Disordered" evidence="1">
    <location>
        <begin position="285"/>
        <end position="413"/>
    </location>
</feature>
<evidence type="ECO:0000256" key="1">
    <source>
        <dbReference type="SAM" id="MobiDB-lite"/>
    </source>
</evidence>
<evidence type="ECO:0000313" key="3">
    <source>
        <dbReference type="Proteomes" id="UP000286746"/>
    </source>
</evidence>
<keyword evidence="3" id="KW-1185">Reference proteome</keyword>
<evidence type="ECO:0008006" key="4">
    <source>
        <dbReference type="Google" id="ProtNLM"/>
    </source>
</evidence>
<dbReference type="Proteomes" id="UP000286746">
    <property type="component" value="Unassembled WGS sequence"/>
</dbReference>
<organism evidence="2 3">
    <name type="scientific">Streptomyces paromomycinus</name>
    <name type="common">Streptomyces rimosus subsp. paromomycinus</name>
    <dbReference type="NCBI Taxonomy" id="92743"/>
    <lineage>
        <taxon>Bacteria</taxon>
        <taxon>Bacillati</taxon>
        <taxon>Actinomycetota</taxon>
        <taxon>Actinomycetes</taxon>
        <taxon>Kitasatosporales</taxon>
        <taxon>Streptomycetaceae</taxon>
        <taxon>Streptomyces</taxon>
    </lineage>
</organism>
<protein>
    <recommendedName>
        <fullName evidence="4">Cellulose-binding protein</fullName>
    </recommendedName>
</protein>
<proteinExistence type="predicted"/>
<gene>
    <name evidence="2" type="ORF">GKJPGBOP_04998</name>
</gene>